<keyword evidence="5 9" id="KW-1133">Transmembrane helix</keyword>
<comment type="cofactor">
    <cofactor evidence="8">
        <name>Zn(2+)</name>
        <dbReference type="ChEBI" id="CHEBI:29105"/>
    </cofactor>
</comment>
<evidence type="ECO:0000256" key="9">
    <source>
        <dbReference type="SAM" id="Phobius"/>
    </source>
</evidence>
<feature type="binding site" evidence="7">
    <location>
        <position position="32"/>
    </location>
    <ligand>
        <name>Ca(2+)</name>
        <dbReference type="ChEBI" id="CHEBI:29108"/>
    </ligand>
</feature>
<dbReference type="InterPro" id="IPR008901">
    <property type="entry name" value="ACER"/>
</dbReference>
<keyword evidence="11" id="KW-1185">Reference proteome</keyword>
<feature type="transmembrane region" description="Helical" evidence="9">
    <location>
        <begin position="201"/>
        <end position="225"/>
    </location>
</feature>
<proteinExistence type="inferred from homology"/>
<evidence type="ECO:0000313" key="10">
    <source>
        <dbReference type="EMBL" id="CDO95167.1"/>
    </source>
</evidence>
<keyword evidence="4" id="KW-0378">Hydrolase</keyword>
<feature type="binding site" evidence="8">
    <location>
        <position position="243"/>
    </location>
    <ligand>
        <name>Zn(2+)</name>
        <dbReference type="ChEBI" id="CHEBI:29105"/>
        <note>catalytic</note>
    </ligand>
</feature>
<dbReference type="OrthoDB" id="187171at2759"/>
<dbReference type="AlphaFoldDB" id="A0A0A8LAB6"/>
<keyword evidence="7" id="KW-0106">Calcium</keyword>
<dbReference type="GO" id="GO:0046872">
    <property type="term" value="F:metal ion binding"/>
    <property type="evidence" value="ECO:0007669"/>
    <property type="project" value="UniProtKB-KW"/>
</dbReference>
<feature type="binding site" evidence="7">
    <location>
        <position position="43"/>
    </location>
    <ligand>
        <name>Ca(2+)</name>
        <dbReference type="ChEBI" id="CHEBI:29108"/>
    </ligand>
</feature>
<keyword evidence="3 9" id="KW-0812">Transmembrane</keyword>
<evidence type="ECO:0000256" key="8">
    <source>
        <dbReference type="PIRSR" id="PIRSR608901-2"/>
    </source>
</evidence>
<keyword evidence="6 9" id="KW-0472">Membrane</keyword>
<evidence type="ECO:0000256" key="7">
    <source>
        <dbReference type="PIRSR" id="PIRSR608901-1"/>
    </source>
</evidence>
<dbReference type="Proteomes" id="UP000031516">
    <property type="component" value="Unassembled WGS sequence"/>
</dbReference>
<feature type="transmembrane region" description="Helical" evidence="9">
    <location>
        <begin position="245"/>
        <end position="268"/>
    </location>
</feature>
<feature type="transmembrane region" description="Helical" evidence="9">
    <location>
        <begin position="106"/>
        <end position="126"/>
    </location>
</feature>
<feature type="transmembrane region" description="Helical" evidence="9">
    <location>
        <begin position="44"/>
        <end position="61"/>
    </location>
</feature>
<evidence type="ECO:0000256" key="3">
    <source>
        <dbReference type="ARBA" id="ARBA00022692"/>
    </source>
</evidence>
<evidence type="ECO:0000256" key="5">
    <source>
        <dbReference type="ARBA" id="ARBA00022989"/>
    </source>
</evidence>
<keyword evidence="8" id="KW-0862">Zinc</keyword>
<reference evidence="10 11" key="1">
    <citation type="submission" date="2014-03" db="EMBL/GenBank/DDBJ databases">
        <title>The genome of Kluyveromyces dobzhanskii.</title>
        <authorList>
            <person name="Nystedt B."/>
            <person name="Astrom S."/>
        </authorList>
    </citation>
    <scope>NUCLEOTIDE SEQUENCE [LARGE SCALE GENOMIC DNA]</scope>
    <source>
        <strain evidence="10 11">CBS 2104</strain>
    </source>
</reference>
<comment type="subcellular location">
    <subcellularLocation>
        <location evidence="1">Membrane</location>
        <topology evidence="1">Multi-pass membrane protein</topology>
    </subcellularLocation>
</comment>
<sequence length="321" mass="37413">MTLNLLSIFREYPAPPESGFWGVPTSTIDWCEENYVISPYIAEWSNTLTNSGFILLALYLLYSSWKNKLETRFQLICAGFGLVGIGSWLFHMTLQYRYQLLDELPMVYATCIPAWSIFCEEIDVATSKIKSPTRRKQWTVGLTIFMGANLLTAIYLIFKDPTIHQAGYALINAIVIWFAYRLTSQFVDDPIAKRNLQNAMLLGICLFLTGYFVWQLDVHFCKFWITIRRSYLRLPLGVLLELHGWWHLLTGLGVYFYIVYLEGLRIYVHGKRDEYEMIWRWKVLPEVVLKSSCIRTPYSRELFGSSVLLSSHQLEDRSKSE</sequence>
<feature type="binding site" evidence="7">
    <location>
        <position position="34"/>
    </location>
    <ligand>
        <name>Ca(2+)</name>
        <dbReference type="ChEBI" id="CHEBI:29108"/>
    </ligand>
</feature>
<feature type="binding site" evidence="8">
    <location>
        <position position="91"/>
    </location>
    <ligand>
        <name>Zn(2+)</name>
        <dbReference type="ChEBI" id="CHEBI:29105"/>
        <note>catalytic</note>
    </ligand>
</feature>
<feature type="transmembrane region" description="Helical" evidence="9">
    <location>
        <begin position="163"/>
        <end position="180"/>
    </location>
</feature>
<accession>A0A0A8LAB6</accession>
<dbReference type="Pfam" id="PF05875">
    <property type="entry name" value="Ceramidase"/>
    <property type="match status" value="1"/>
</dbReference>
<evidence type="ECO:0000256" key="6">
    <source>
        <dbReference type="ARBA" id="ARBA00023136"/>
    </source>
</evidence>
<gene>
    <name evidence="10" type="ORF">KLDO_g3414</name>
</gene>
<comment type="similarity">
    <text evidence="2">Belongs to the alkaline ceramidase family.</text>
</comment>
<name>A0A0A8LAB6_9SACH</name>
<dbReference type="GO" id="GO:0046513">
    <property type="term" value="P:ceramide biosynthetic process"/>
    <property type="evidence" value="ECO:0007669"/>
    <property type="project" value="TreeGrafter"/>
</dbReference>
<dbReference type="GO" id="GO:0005789">
    <property type="term" value="C:endoplasmic reticulum membrane"/>
    <property type="evidence" value="ECO:0007669"/>
    <property type="project" value="TreeGrafter"/>
</dbReference>
<dbReference type="PANTHER" id="PTHR46187:SF3">
    <property type="entry name" value="ALKALINE CERAMIDASE 3"/>
    <property type="match status" value="1"/>
</dbReference>
<evidence type="ECO:0000256" key="2">
    <source>
        <dbReference type="ARBA" id="ARBA00009780"/>
    </source>
</evidence>
<protein>
    <submittedName>
        <fullName evidence="10">WGS project CCBQ000000000 data, contig 00006</fullName>
    </submittedName>
</protein>
<comment type="caution">
    <text evidence="10">The sequence shown here is derived from an EMBL/GenBank/DDBJ whole genome shotgun (WGS) entry which is preliminary data.</text>
</comment>
<feature type="binding site" evidence="7">
    <location>
        <position position="29"/>
    </location>
    <ligand>
        <name>Ca(2+)</name>
        <dbReference type="ChEBI" id="CHEBI:29108"/>
    </ligand>
</feature>
<dbReference type="EMBL" id="CCBQ010000043">
    <property type="protein sequence ID" value="CDO95167.1"/>
    <property type="molecule type" value="Genomic_DNA"/>
</dbReference>
<evidence type="ECO:0000313" key="11">
    <source>
        <dbReference type="Proteomes" id="UP000031516"/>
    </source>
</evidence>
<evidence type="ECO:0000256" key="1">
    <source>
        <dbReference type="ARBA" id="ARBA00004141"/>
    </source>
</evidence>
<keyword evidence="7" id="KW-0479">Metal-binding</keyword>
<dbReference type="GO" id="GO:0046514">
    <property type="term" value="P:ceramide catabolic process"/>
    <property type="evidence" value="ECO:0007669"/>
    <property type="project" value="TreeGrafter"/>
</dbReference>
<organism evidence="10 11">
    <name type="scientific">Kluyveromyces dobzhanskii CBS 2104</name>
    <dbReference type="NCBI Taxonomy" id="1427455"/>
    <lineage>
        <taxon>Eukaryota</taxon>
        <taxon>Fungi</taxon>
        <taxon>Dikarya</taxon>
        <taxon>Ascomycota</taxon>
        <taxon>Saccharomycotina</taxon>
        <taxon>Saccharomycetes</taxon>
        <taxon>Saccharomycetales</taxon>
        <taxon>Saccharomycetaceae</taxon>
        <taxon>Kluyveromyces</taxon>
    </lineage>
</organism>
<feature type="binding site" evidence="8">
    <location>
        <position position="247"/>
    </location>
    <ligand>
        <name>Zn(2+)</name>
        <dbReference type="ChEBI" id="CHEBI:29105"/>
        <note>catalytic</note>
    </ligand>
</feature>
<dbReference type="PANTHER" id="PTHR46187">
    <property type="entry name" value="ALKALINE CERAMIDASE 3"/>
    <property type="match status" value="1"/>
</dbReference>
<feature type="transmembrane region" description="Helical" evidence="9">
    <location>
        <begin position="138"/>
        <end position="157"/>
    </location>
</feature>
<feature type="binding site" evidence="7">
    <location>
        <position position="30"/>
    </location>
    <ligand>
        <name>Ca(2+)</name>
        <dbReference type="ChEBI" id="CHEBI:29108"/>
    </ligand>
</feature>
<evidence type="ECO:0000256" key="4">
    <source>
        <dbReference type="ARBA" id="ARBA00022801"/>
    </source>
</evidence>
<dbReference type="GO" id="GO:0016811">
    <property type="term" value="F:hydrolase activity, acting on carbon-nitrogen (but not peptide) bonds, in linear amides"/>
    <property type="evidence" value="ECO:0007669"/>
    <property type="project" value="InterPro"/>
</dbReference>
<feature type="transmembrane region" description="Helical" evidence="9">
    <location>
        <begin position="73"/>
        <end position="94"/>
    </location>
</feature>